<dbReference type="InterPro" id="IPR000801">
    <property type="entry name" value="Esterase-like"/>
</dbReference>
<dbReference type="EMBL" id="UINC01011921">
    <property type="protein sequence ID" value="SVA52322.1"/>
    <property type="molecule type" value="Genomic_DNA"/>
</dbReference>
<evidence type="ECO:0000256" key="1">
    <source>
        <dbReference type="ARBA" id="ARBA00022729"/>
    </source>
</evidence>
<proteinExistence type="predicted"/>
<dbReference type="Pfam" id="PF00756">
    <property type="entry name" value="Esterase"/>
    <property type="match status" value="1"/>
</dbReference>
<evidence type="ECO:0008006" key="4">
    <source>
        <dbReference type="Google" id="ProtNLM"/>
    </source>
</evidence>
<keyword evidence="1" id="KW-0732">Signal</keyword>
<organism evidence="3">
    <name type="scientific">marine metagenome</name>
    <dbReference type="NCBI Taxonomy" id="408172"/>
    <lineage>
        <taxon>unclassified sequences</taxon>
        <taxon>metagenomes</taxon>
        <taxon>ecological metagenomes</taxon>
    </lineage>
</organism>
<protein>
    <recommendedName>
        <fullName evidence="4">Phospholipase/carboxylesterase/thioesterase domain-containing protein</fullName>
    </recommendedName>
</protein>
<accession>A0A381WIN9</accession>
<name>A0A381WIN9_9ZZZZ</name>
<dbReference type="PANTHER" id="PTHR43037">
    <property type="entry name" value="UNNAMED PRODUCT-RELATED"/>
    <property type="match status" value="1"/>
</dbReference>
<evidence type="ECO:0000256" key="2">
    <source>
        <dbReference type="ARBA" id="ARBA00022801"/>
    </source>
</evidence>
<keyword evidence="2" id="KW-0378">Hydrolase</keyword>
<dbReference type="InterPro" id="IPR050955">
    <property type="entry name" value="Plant_Biomass_Hydrol_Est"/>
</dbReference>
<dbReference type="AlphaFoldDB" id="A0A381WIN9"/>
<evidence type="ECO:0000313" key="3">
    <source>
        <dbReference type="EMBL" id="SVA52322.1"/>
    </source>
</evidence>
<dbReference type="InterPro" id="IPR029058">
    <property type="entry name" value="AB_hydrolase_fold"/>
</dbReference>
<dbReference type="SUPFAM" id="SSF53474">
    <property type="entry name" value="alpha/beta-Hydrolases"/>
    <property type="match status" value="1"/>
</dbReference>
<feature type="non-terminal residue" evidence="3">
    <location>
        <position position="1"/>
    </location>
</feature>
<dbReference type="Gene3D" id="3.40.50.1820">
    <property type="entry name" value="alpha/beta hydrolase"/>
    <property type="match status" value="1"/>
</dbReference>
<gene>
    <name evidence="3" type="ORF">METZ01_LOCUS105176</name>
</gene>
<dbReference type="PANTHER" id="PTHR43037:SF5">
    <property type="entry name" value="FERULOYL ESTERASE"/>
    <property type="match status" value="1"/>
</dbReference>
<sequence>VAKENKDMEESIRTNWDDESSIKDPRIQHLSYIFEETGESIPYALFVPSSYKKDKQISLIVSLHGLTRTYDWLMGYEGLLDLAEEFNFIVVTPLGYTRNGWYGSWSEGLDERSLEKEGLYSEKDVMNVLKLVRDNYSIDSNNIFLWGHSMGGAGTYHLGMKYPDLWKALALAAPAPPQVRTLEDLKIIQDIPILVLQGTKDRLVYPTREWVAEMKKLEMDFVYDEIKGADHSFFVSKNKENMRKIFKFFVENRN</sequence>
<dbReference type="GO" id="GO:0016787">
    <property type="term" value="F:hydrolase activity"/>
    <property type="evidence" value="ECO:0007669"/>
    <property type="project" value="UniProtKB-KW"/>
</dbReference>
<reference evidence="3" key="1">
    <citation type="submission" date="2018-05" db="EMBL/GenBank/DDBJ databases">
        <authorList>
            <person name="Lanie J.A."/>
            <person name="Ng W.-L."/>
            <person name="Kazmierczak K.M."/>
            <person name="Andrzejewski T.M."/>
            <person name="Davidsen T.M."/>
            <person name="Wayne K.J."/>
            <person name="Tettelin H."/>
            <person name="Glass J.I."/>
            <person name="Rusch D."/>
            <person name="Podicherti R."/>
            <person name="Tsui H.-C.T."/>
            <person name="Winkler M.E."/>
        </authorList>
    </citation>
    <scope>NUCLEOTIDE SEQUENCE</scope>
</reference>